<dbReference type="EC" id="6.3.4.19" evidence="2"/>
<accession>A0A6J4HEP9</accession>
<dbReference type="EMBL" id="CADCTP010000044">
    <property type="protein sequence ID" value="CAA9220065.1"/>
    <property type="molecule type" value="Genomic_DNA"/>
</dbReference>
<evidence type="ECO:0000313" key="2">
    <source>
        <dbReference type="EMBL" id="CAA9220065.1"/>
    </source>
</evidence>
<dbReference type="AlphaFoldDB" id="A0A6J4HEP9"/>
<gene>
    <name evidence="2" type="ORF">AVDCRST_MAG41-461</name>
</gene>
<name>A0A6J4HEP9_9ACTN</name>
<evidence type="ECO:0000259" key="1">
    <source>
        <dbReference type="Pfam" id="PF09179"/>
    </source>
</evidence>
<proteinExistence type="predicted"/>
<organism evidence="2">
    <name type="scientific">uncultured Mycobacteriales bacterium</name>
    <dbReference type="NCBI Taxonomy" id="581187"/>
    <lineage>
        <taxon>Bacteria</taxon>
        <taxon>Bacillati</taxon>
        <taxon>Actinomycetota</taxon>
        <taxon>Actinomycetes</taxon>
        <taxon>Mycobacteriales</taxon>
        <taxon>environmental samples</taxon>
    </lineage>
</organism>
<dbReference type="GO" id="GO:0005737">
    <property type="term" value="C:cytoplasm"/>
    <property type="evidence" value="ECO:0007669"/>
    <property type="project" value="InterPro"/>
</dbReference>
<reference evidence="2" key="1">
    <citation type="submission" date="2020-02" db="EMBL/GenBank/DDBJ databases">
        <authorList>
            <person name="Meier V. D."/>
        </authorList>
    </citation>
    <scope>NUCLEOTIDE SEQUENCE</scope>
    <source>
        <strain evidence="2">AVDCRST_MAG41</strain>
    </source>
</reference>
<keyword evidence="2" id="KW-0436">Ligase</keyword>
<dbReference type="GO" id="GO:0005524">
    <property type="term" value="F:ATP binding"/>
    <property type="evidence" value="ECO:0007669"/>
    <property type="project" value="InterPro"/>
</dbReference>
<dbReference type="GO" id="GO:0032267">
    <property type="term" value="F:tRNA(Ile)-lysidine synthase activity"/>
    <property type="evidence" value="ECO:0007669"/>
    <property type="project" value="UniProtKB-EC"/>
</dbReference>
<protein>
    <submittedName>
        <fullName evidence="2">tRNA(Ile)-lysidine synthetase</fullName>
        <ecNumber evidence="2">6.3.4.19</ecNumber>
    </submittedName>
</protein>
<sequence>MAAAATPDAAALPVADLAGRPAAVRTRIVRGWLAARGVPGLGAAQLRAVDALVTDWHGQGPVSLPSGAVVTRSSGMLLCARTDR</sequence>
<dbReference type="GO" id="GO:0008033">
    <property type="term" value="P:tRNA processing"/>
    <property type="evidence" value="ECO:0007669"/>
    <property type="project" value="InterPro"/>
</dbReference>
<feature type="domain" description="tRNA(Ile)-lysidine synthase substrate-binding" evidence="1">
    <location>
        <begin position="12"/>
        <end position="75"/>
    </location>
</feature>
<dbReference type="SUPFAM" id="SSF82829">
    <property type="entry name" value="MesJ substrate recognition domain-like"/>
    <property type="match status" value="1"/>
</dbReference>
<dbReference type="Pfam" id="PF09179">
    <property type="entry name" value="TilS"/>
    <property type="match status" value="1"/>
</dbReference>
<dbReference type="InterPro" id="IPR015262">
    <property type="entry name" value="tRNA_Ile_lys_synt_subst-bd"/>
</dbReference>